<evidence type="ECO:0000313" key="6">
    <source>
        <dbReference type="Proteomes" id="UP000887575"/>
    </source>
</evidence>
<name>A0AAF3F5F7_9BILA</name>
<dbReference type="InterPro" id="IPR036383">
    <property type="entry name" value="TSP1_rpt_sf"/>
</dbReference>
<organism evidence="6 7">
    <name type="scientific">Mesorhabditis belari</name>
    <dbReference type="NCBI Taxonomy" id="2138241"/>
    <lineage>
        <taxon>Eukaryota</taxon>
        <taxon>Metazoa</taxon>
        <taxon>Ecdysozoa</taxon>
        <taxon>Nematoda</taxon>
        <taxon>Chromadorea</taxon>
        <taxon>Rhabditida</taxon>
        <taxon>Rhabditina</taxon>
        <taxon>Rhabditomorpha</taxon>
        <taxon>Rhabditoidea</taxon>
        <taxon>Rhabditidae</taxon>
        <taxon>Mesorhabditinae</taxon>
        <taxon>Mesorhabditis</taxon>
    </lineage>
</organism>
<evidence type="ECO:0000256" key="2">
    <source>
        <dbReference type="ARBA" id="ARBA00022525"/>
    </source>
</evidence>
<dbReference type="Gene3D" id="2.20.100.10">
    <property type="entry name" value="Thrombospondin type-1 (TSP1) repeat"/>
    <property type="match status" value="1"/>
</dbReference>
<accession>A0AAF3F5F7</accession>
<dbReference type="SUPFAM" id="SSF82895">
    <property type="entry name" value="TSP-1 type 1 repeat"/>
    <property type="match status" value="1"/>
</dbReference>
<dbReference type="WBParaSite" id="MBELARI_LOCUS2186">
    <property type="protein sequence ID" value="MBELARI_LOCUS2186"/>
    <property type="gene ID" value="MBELARI_LOCUS2186"/>
</dbReference>
<evidence type="ECO:0000256" key="3">
    <source>
        <dbReference type="ARBA" id="ARBA00022729"/>
    </source>
</evidence>
<dbReference type="InterPro" id="IPR052065">
    <property type="entry name" value="Compl_asym_regulator"/>
</dbReference>
<evidence type="ECO:0000256" key="4">
    <source>
        <dbReference type="ARBA" id="ARBA00022737"/>
    </source>
</evidence>
<keyword evidence="3" id="KW-0732">Signal</keyword>
<keyword evidence="4" id="KW-0677">Repeat</keyword>
<protein>
    <submittedName>
        <fullName evidence="7">Uncharacterized protein</fullName>
    </submittedName>
</protein>
<dbReference type="PANTHER" id="PTHR22906:SF43">
    <property type="entry name" value="PROPERDIN"/>
    <property type="match status" value="1"/>
</dbReference>
<dbReference type="PROSITE" id="PS50092">
    <property type="entry name" value="TSP1"/>
    <property type="match status" value="2"/>
</dbReference>
<comment type="subcellular location">
    <subcellularLocation>
        <location evidence="1">Secreted</location>
    </subcellularLocation>
</comment>
<dbReference type="InterPro" id="IPR000884">
    <property type="entry name" value="TSP1_rpt"/>
</dbReference>
<dbReference type="AlphaFoldDB" id="A0AAF3F5F7"/>
<keyword evidence="5" id="KW-1015">Disulfide bond</keyword>
<sequence length="122" mass="13473">MSWGAWSTCQRNPYGVDSQTRTRQCSGSNCQGAADESRQCQVYREPTPEWNQWGSWSSCSKSCGGGVQVRPQRKGRVTRRLVARGPNGQSGQLVRCLAETGFRREIAAAVALTTRAPAHRLM</sequence>
<evidence type="ECO:0000313" key="7">
    <source>
        <dbReference type="WBParaSite" id="MBELARI_LOCUS2186"/>
    </source>
</evidence>
<evidence type="ECO:0000256" key="5">
    <source>
        <dbReference type="ARBA" id="ARBA00023157"/>
    </source>
</evidence>
<evidence type="ECO:0000256" key="1">
    <source>
        <dbReference type="ARBA" id="ARBA00004613"/>
    </source>
</evidence>
<proteinExistence type="predicted"/>
<keyword evidence="2" id="KW-0964">Secreted</keyword>
<dbReference type="SMART" id="SM00209">
    <property type="entry name" value="TSP1"/>
    <property type="match status" value="2"/>
</dbReference>
<dbReference type="Pfam" id="PF00090">
    <property type="entry name" value="TSP_1"/>
    <property type="match status" value="2"/>
</dbReference>
<dbReference type="PANTHER" id="PTHR22906">
    <property type="entry name" value="PROPERDIN"/>
    <property type="match status" value="1"/>
</dbReference>
<keyword evidence="6" id="KW-1185">Reference proteome</keyword>
<reference evidence="7" key="1">
    <citation type="submission" date="2024-02" db="UniProtKB">
        <authorList>
            <consortium name="WormBaseParasite"/>
        </authorList>
    </citation>
    <scope>IDENTIFICATION</scope>
</reference>
<dbReference type="Proteomes" id="UP000887575">
    <property type="component" value="Unassembled WGS sequence"/>
</dbReference>